<sequence length="192" mass="22317">MARTIIYYMTYTNIWQEQKWLSLTAYCSDPSAFGKVENVECKKFRSYLDSYLSWTPQVSELSRELFAAIRSLRWLKYFLLLSIKIALAQLLLLPILNYADTCFFDFKEEQLTLKSDNNTQQVLKGNMSERYIAVYNTIVDAVESEGQNRRPKIFKSAKRNRGDGGQVYESDAGRTDPIYDTGRDGENHNKRS</sequence>
<evidence type="ECO:0000256" key="1">
    <source>
        <dbReference type="SAM" id="MobiDB-lite"/>
    </source>
</evidence>
<reference evidence="3" key="1">
    <citation type="submission" date="2022-03" db="EMBL/GenBank/DDBJ databases">
        <authorList>
            <person name="Tunstrom K."/>
        </authorList>
    </citation>
    <scope>NUCLEOTIDE SEQUENCE</scope>
</reference>
<comment type="caution">
    <text evidence="3">The sequence shown here is derived from an EMBL/GenBank/DDBJ whole genome shotgun (WGS) entry which is preliminary data.</text>
</comment>
<organism evidence="3 4">
    <name type="scientific">Euphydryas editha</name>
    <name type="common">Edith's checkerspot</name>
    <dbReference type="NCBI Taxonomy" id="104508"/>
    <lineage>
        <taxon>Eukaryota</taxon>
        <taxon>Metazoa</taxon>
        <taxon>Ecdysozoa</taxon>
        <taxon>Arthropoda</taxon>
        <taxon>Hexapoda</taxon>
        <taxon>Insecta</taxon>
        <taxon>Pterygota</taxon>
        <taxon>Neoptera</taxon>
        <taxon>Endopterygota</taxon>
        <taxon>Lepidoptera</taxon>
        <taxon>Glossata</taxon>
        <taxon>Ditrysia</taxon>
        <taxon>Papilionoidea</taxon>
        <taxon>Nymphalidae</taxon>
        <taxon>Nymphalinae</taxon>
        <taxon>Euphydryas</taxon>
    </lineage>
</organism>
<protein>
    <submittedName>
        <fullName evidence="3">Uncharacterized protein</fullName>
    </submittedName>
</protein>
<keyword evidence="2" id="KW-0812">Transmembrane</keyword>
<evidence type="ECO:0000313" key="4">
    <source>
        <dbReference type="Proteomes" id="UP001153954"/>
    </source>
</evidence>
<dbReference type="EMBL" id="CAKOGL010000026">
    <property type="protein sequence ID" value="CAH2104037.1"/>
    <property type="molecule type" value="Genomic_DNA"/>
</dbReference>
<dbReference type="AlphaFoldDB" id="A0AAU9UY49"/>
<feature type="transmembrane region" description="Helical" evidence="2">
    <location>
        <begin position="77"/>
        <end position="96"/>
    </location>
</feature>
<keyword evidence="2" id="KW-1133">Transmembrane helix</keyword>
<dbReference type="Proteomes" id="UP001153954">
    <property type="component" value="Unassembled WGS sequence"/>
</dbReference>
<accession>A0AAU9UY49</accession>
<evidence type="ECO:0000313" key="3">
    <source>
        <dbReference type="EMBL" id="CAH2104037.1"/>
    </source>
</evidence>
<gene>
    <name evidence="3" type="ORF">EEDITHA_LOCUS18470</name>
</gene>
<keyword evidence="4" id="KW-1185">Reference proteome</keyword>
<name>A0AAU9UY49_EUPED</name>
<evidence type="ECO:0000256" key="2">
    <source>
        <dbReference type="SAM" id="Phobius"/>
    </source>
</evidence>
<keyword evidence="2" id="KW-0472">Membrane</keyword>
<proteinExistence type="predicted"/>
<feature type="region of interest" description="Disordered" evidence="1">
    <location>
        <begin position="150"/>
        <end position="192"/>
    </location>
</feature>
<feature type="compositionally biased region" description="Basic residues" evidence="1">
    <location>
        <begin position="150"/>
        <end position="159"/>
    </location>
</feature>
<feature type="compositionally biased region" description="Basic and acidic residues" evidence="1">
    <location>
        <begin position="181"/>
        <end position="192"/>
    </location>
</feature>